<dbReference type="EMBL" id="JASNUO010000006">
    <property type="protein sequence ID" value="MDK4247805.1"/>
    <property type="molecule type" value="Genomic_DNA"/>
</dbReference>
<proteinExistence type="predicted"/>
<dbReference type="RefSeq" id="WP_284612715.1">
    <property type="nucleotide sequence ID" value="NZ_JASNUO010000006.1"/>
</dbReference>
<organism evidence="1 2">
    <name type="scientific">Corynebacterium accolens</name>
    <dbReference type="NCBI Taxonomy" id="38284"/>
    <lineage>
        <taxon>Bacteria</taxon>
        <taxon>Bacillati</taxon>
        <taxon>Actinomycetota</taxon>
        <taxon>Actinomycetes</taxon>
        <taxon>Mycobacteriales</taxon>
        <taxon>Corynebacteriaceae</taxon>
        <taxon>Corynebacterium</taxon>
    </lineage>
</organism>
<dbReference type="Proteomes" id="UP001239414">
    <property type="component" value="Unassembled WGS sequence"/>
</dbReference>
<protein>
    <submittedName>
        <fullName evidence="1">Uncharacterized protein</fullName>
    </submittedName>
</protein>
<reference evidence="1 2" key="1">
    <citation type="submission" date="2023-05" db="EMBL/GenBank/DDBJ databases">
        <title>Metabolic capabilities are highly conserved among human nasal-associated Corynebacterium species in pangenomic analyses.</title>
        <authorList>
            <person name="Tran T.H."/>
            <person name="Roberts A.Q."/>
            <person name="Escapa I.F."/>
            <person name="Gao W."/>
            <person name="Conlan S."/>
            <person name="Kong H."/>
            <person name="Segre J.A."/>
            <person name="Kelly M.S."/>
            <person name="Lemon K.P."/>
        </authorList>
    </citation>
    <scope>NUCLEOTIDE SEQUENCE [LARGE SCALE GENOMIC DNA]</scope>
    <source>
        <strain evidence="1 2">KPL3802</strain>
    </source>
</reference>
<gene>
    <name evidence="1" type="ORF">QPX34_07165</name>
</gene>
<keyword evidence="2" id="KW-1185">Reference proteome</keyword>
<name>A0ABT7FQP5_9CORY</name>
<evidence type="ECO:0000313" key="1">
    <source>
        <dbReference type="EMBL" id="MDK4247805.1"/>
    </source>
</evidence>
<evidence type="ECO:0000313" key="2">
    <source>
        <dbReference type="Proteomes" id="UP001239414"/>
    </source>
</evidence>
<sequence>MPNEAQIIMRRYQPRKYGDYWWVDIGDGVRQFNTADAARKFIRGKRDRANRCLYYGCLLEGELMAQGVGFRFCRNHVENARRVLENPLVDPKRRRR</sequence>
<comment type="caution">
    <text evidence="1">The sequence shown here is derived from an EMBL/GenBank/DDBJ whole genome shotgun (WGS) entry which is preliminary data.</text>
</comment>
<accession>A0ABT7FQP5</accession>